<gene>
    <name evidence="6" type="ORF">NUTIK01_01750</name>
</gene>
<dbReference type="RefSeq" id="WP_317973256.1">
    <property type="nucleotide sequence ID" value="NZ_BTFW01000001.1"/>
</dbReference>
<dbReference type="Proteomes" id="UP001187221">
    <property type="component" value="Unassembled WGS sequence"/>
</dbReference>
<dbReference type="Gene3D" id="3.40.190.290">
    <property type="match status" value="1"/>
</dbReference>
<dbReference type="CDD" id="cd08422">
    <property type="entry name" value="PBP2_CrgA_like"/>
    <property type="match status" value="1"/>
</dbReference>
<dbReference type="InterPro" id="IPR036390">
    <property type="entry name" value="WH_DNA-bd_sf"/>
</dbReference>
<evidence type="ECO:0000256" key="1">
    <source>
        <dbReference type="ARBA" id="ARBA00009437"/>
    </source>
</evidence>
<keyword evidence="3" id="KW-0238">DNA-binding</keyword>
<dbReference type="SUPFAM" id="SSF46785">
    <property type="entry name" value="Winged helix' DNA-binding domain"/>
    <property type="match status" value="1"/>
</dbReference>
<comment type="caution">
    <text evidence="6">The sequence shown here is derived from an EMBL/GenBank/DDBJ whole genome shotgun (WGS) entry which is preliminary data.</text>
</comment>
<evidence type="ECO:0000256" key="4">
    <source>
        <dbReference type="ARBA" id="ARBA00023163"/>
    </source>
</evidence>
<evidence type="ECO:0000259" key="5">
    <source>
        <dbReference type="PROSITE" id="PS50931"/>
    </source>
</evidence>
<evidence type="ECO:0000313" key="6">
    <source>
        <dbReference type="EMBL" id="GMM59398.1"/>
    </source>
</evidence>
<protein>
    <submittedName>
        <fullName evidence="6">LysR family transcriptional regulator</fullName>
    </submittedName>
</protein>
<keyword evidence="4" id="KW-0804">Transcription</keyword>
<evidence type="ECO:0000256" key="3">
    <source>
        <dbReference type="ARBA" id="ARBA00023125"/>
    </source>
</evidence>
<keyword evidence="7" id="KW-1185">Reference proteome</keyword>
<dbReference type="SUPFAM" id="SSF53850">
    <property type="entry name" value="Periplasmic binding protein-like II"/>
    <property type="match status" value="1"/>
</dbReference>
<dbReference type="Gene3D" id="1.10.10.10">
    <property type="entry name" value="Winged helix-like DNA-binding domain superfamily/Winged helix DNA-binding domain"/>
    <property type="match status" value="1"/>
</dbReference>
<comment type="similarity">
    <text evidence="1">Belongs to the LysR transcriptional regulatory family.</text>
</comment>
<dbReference type="Pfam" id="PF00126">
    <property type="entry name" value="HTH_1"/>
    <property type="match status" value="1"/>
</dbReference>
<evidence type="ECO:0000256" key="2">
    <source>
        <dbReference type="ARBA" id="ARBA00023015"/>
    </source>
</evidence>
<dbReference type="EMBL" id="BTFW01000001">
    <property type="protein sequence ID" value="GMM59398.1"/>
    <property type="molecule type" value="Genomic_DNA"/>
</dbReference>
<proteinExistence type="inferred from homology"/>
<name>A0ABQ6P2D6_9SPHN</name>
<organism evidence="6 7">
    <name type="scientific">Novosphingobium pituita</name>
    <dbReference type="NCBI Taxonomy" id="3056842"/>
    <lineage>
        <taxon>Bacteria</taxon>
        <taxon>Pseudomonadati</taxon>
        <taxon>Pseudomonadota</taxon>
        <taxon>Alphaproteobacteria</taxon>
        <taxon>Sphingomonadales</taxon>
        <taxon>Sphingomonadaceae</taxon>
        <taxon>Novosphingobium</taxon>
    </lineage>
</organism>
<dbReference type="InterPro" id="IPR005119">
    <property type="entry name" value="LysR_subst-bd"/>
</dbReference>
<dbReference type="PANTHER" id="PTHR30537">
    <property type="entry name" value="HTH-TYPE TRANSCRIPTIONAL REGULATOR"/>
    <property type="match status" value="1"/>
</dbReference>
<dbReference type="Pfam" id="PF03466">
    <property type="entry name" value="LysR_substrate"/>
    <property type="match status" value="1"/>
</dbReference>
<reference evidence="6 7" key="1">
    <citation type="submission" date="2023-06" db="EMBL/GenBank/DDBJ databases">
        <title>Draft genome sequence of Novosphingobium sp. strain IK01.</title>
        <authorList>
            <person name="Hatamoto M."/>
            <person name="Ikarashi T."/>
            <person name="Yamaguchi T."/>
        </authorList>
    </citation>
    <scope>NUCLEOTIDE SEQUENCE [LARGE SCALE GENOMIC DNA]</scope>
    <source>
        <strain evidence="6 7">IK01</strain>
    </source>
</reference>
<feature type="domain" description="HTH lysR-type" evidence="5">
    <location>
        <begin position="1"/>
        <end position="59"/>
    </location>
</feature>
<dbReference type="PANTHER" id="PTHR30537:SF5">
    <property type="entry name" value="HTH-TYPE TRANSCRIPTIONAL ACTIVATOR TTDR-RELATED"/>
    <property type="match status" value="1"/>
</dbReference>
<evidence type="ECO:0000313" key="7">
    <source>
        <dbReference type="Proteomes" id="UP001187221"/>
    </source>
</evidence>
<dbReference type="PROSITE" id="PS50931">
    <property type="entry name" value="HTH_LYSR"/>
    <property type="match status" value="1"/>
</dbReference>
<accession>A0ABQ6P2D6</accession>
<sequence length="313" mass="34512">MDLLASMKAFVAVTDEGGFAPAARKLGMATSSLTRQVDALEAHLSTLLLNRSTRSVTLTPAGEDYHLQAVRILADVEEANRSIAERGGQPRGLLRVSLPVAFARLHVAPIVADFLRAYPEIELELVMTDQIVNLVEDRIDVAIRLGSLDSSSLVARRLAPHRRIVCATPDYLAEYGEPRVPSDLARHNCLTFSYASGDRIWRFERAGKTEQVRVRGSVRANNSETLREVALQGLGLLLMPTWLIGEDISAGRFRAVLAEWTPQVGKGGVNQSDAGIHAIFLADHRKSPKLRAFVDFLETRFGSPPYWDRHVPA</sequence>
<dbReference type="InterPro" id="IPR058163">
    <property type="entry name" value="LysR-type_TF_proteobact-type"/>
</dbReference>
<dbReference type="InterPro" id="IPR036388">
    <property type="entry name" value="WH-like_DNA-bd_sf"/>
</dbReference>
<dbReference type="InterPro" id="IPR000847">
    <property type="entry name" value="LysR_HTH_N"/>
</dbReference>
<keyword evidence="2" id="KW-0805">Transcription regulation</keyword>